<sequence length="632" mass="63998">MAPDAQALATLVQQTPPEPQSAAVRLTRTARADWQPAEADPPLQAGAVIDGRYRVVTVIGEGGMGRVYETEHLFLRRRLALKLVRRDAGTGEAAKRLLQEAVLAGKVPHATVVPVFDCAALPDGQVYVAMELLRGESLEEALLRPQRAEDVLRWLAEVARGLAAAHRAGIVHRDVKPANLFLARTNDGSVQPRILDFGIAKLLPGLAGEAGAVVQTQAGALLGTPFYMAPERIRGETGDGSADLYGFGVILYEALTGQVPFLGEGFMEIVGRHLREPPLDPRQAAPQRRIPDALAELALALLRKEPQARPRDGDAVAAALLAVLEREPATVAALRLGAEAPVSVEAATQAIEEGSTQRLEGQVVADMSGETAAFEGGPGDMSSGAGQGTARSGSFAGGEARASATAVTLAPGPEPAADAPGPRSAERSAGTGAGARAGRPSLSSGTGEASTADGAGELSSETGGEPLAPTNATPAARSDMSPGADRAASSLRAAALVLACAAGGLVAWVLMPRDEVGEAGPAAVEAAAASPGPGAPLPVAPAADPVGSTGEAAEARPADPSATAVSGSPATGGGPETPDAATTAPAAEPEAKAAPAASPSKKRGKKPPRKAGTTEPGPREPGPKIKTDVYDE</sequence>
<dbReference type="RefSeq" id="WP_096334130.1">
    <property type="nucleotide sequence ID" value="NZ_FOMX01000002.1"/>
</dbReference>
<dbReference type="PROSITE" id="PS50011">
    <property type="entry name" value="PROTEIN_KINASE_DOM"/>
    <property type="match status" value="1"/>
</dbReference>
<evidence type="ECO:0000256" key="7">
    <source>
        <dbReference type="PROSITE-ProRule" id="PRU10141"/>
    </source>
</evidence>
<dbReference type="Gene3D" id="3.30.200.20">
    <property type="entry name" value="Phosphorylase Kinase, domain 1"/>
    <property type="match status" value="1"/>
</dbReference>
<evidence type="ECO:0000256" key="2">
    <source>
        <dbReference type="ARBA" id="ARBA00012513"/>
    </source>
</evidence>
<evidence type="ECO:0000256" key="3">
    <source>
        <dbReference type="ARBA" id="ARBA00022679"/>
    </source>
</evidence>
<dbReference type="EMBL" id="FOMX01000002">
    <property type="protein sequence ID" value="SFD57053.1"/>
    <property type="molecule type" value="Genomic_DNA"/>
</dbReference>
<keyword evidence="4 7" id="KW-0547">Nucleotide-binding</keyword>
<dbReference type="EC" id="2.7.11.1" evidence="2"/>
<feature type="compositionally biased region" description="Low complexity" evidence="8">
    <location>
        <begin position="576"/>
        <end position="599"/>
    </location>
</feature>
<keyword evidence="11" id="KW-1185">Reference proteome</keyword>
<dbReference type="PROSITE" id="PS00108">
    <property type="entry name" value="PROTEIN_KINASE_ST"/>
    <property type="match status" value="1"/>
</dbReference>
<keyword evidence="10" id="KW-0723">Serine/threonine-protein kinase</keyword>
<keyword evidence="3" id="KW-0808">Transferase</keyword>
<evidence type="ECO:0000313" key="11">
    <source>
        <dbReference type="Proteomes" id="UP000199400"/>
    </source>
</evidence>
<dbReference type="InterPro" id="IPR050660">
    <property type="entry name" value="NEK_Ser/Thr_kinase"/>
</dbReference>
<dbReference type="PANTHER" id="PTHR43671:SF13">
    <property type="entry name" value="SERINE_THREONINE-PROTEIN KINASE NEK2"/>
    <property type="match status" value="1"/>
</dbReference>
<dbReference type="InterPro" id="IPR000719">
    <property type="entry name" value="Prot_kinase_dom"/>
</dbReference>
<dbReference type="PROSITE" id="PS00107">
    <property type="entry name" value="PROTEIN_KINASE_ATP"/>
    <property type="match status" value="1"/>
</dbReference>
<evidence type="ECO:0000313" key="10">
    <source>
        <dbReference type="EMBL" id="SFD57053.1"/>
    </source>
</evidence>
<keyword evidence="5 10" id="KW-0418">Kinase</keyword>
<feature type="compositionally biased region" description="Low complexity" evidence="8">
    <location>
        <begin position="415"/>
        <end position="439"/>
    </location>
</feature>
<dbReference type="GO" id="GO:0004674">
    <property type="term" value="F:protein serine/threonine kinase activity"/>
    <property type="evidence" value="ECO:0007669"/>
    <property type="project" value="UniProtKB-KW"/>
</dbReference>
<name>A0A1I1TKU5_9BACT</name>
<feature type="domain" description="Protein kinase" evidence="9">
    <location>
        <begin position="53"/>
        <end position="321"/>
    </location>
</feature>
<dbReference type="GO" id="GO:0005524">
    <property type="term" value="F:ATP binding"/>
    <property type="evidence" value="ECO:0007669"/>
    <property type="project" value="UniProtKB-UniRule"/>
</dbReference>
<dbReference type="InterPro" id="IPR011009">
    <property type="entry name" value="Kinase-like_dom_sf"/>
</dbReference>
<evidence type="ECO:0000256" key="5">
    <source>
        <dbReference type="ARBA" id="ARBA00022777"/>
    </source>
</evidence>
<dbReference type="SMART" id="SM00220">
    <property type="entry name" value="S_TKc"/>
    <property type="match status" value="1"/>
</dbReference>
<evidence type="ECO:0000256" key="4">
    <source>
        <dbReference type="ARBA" id="ARBA00022741"/>
    </source>
</evidence>
<dbReference type="STRING" id="54.SAMN02745121_00661"/>
<feature type="compositionally biased region" description="Basic residues" evidence="8">
    <location>
        <begin position="600"/>
        <end position="609"/>
    </location>
</feature>
<dbReference type="SUPFAM" id="SSF56112">
    <property type="entry name" value="Protein kinase-like (PK-like)"/>
    <property type="match status" value="1"/>
</dbReference>
<keyword evidence="6 7" id="KW-0067">ATP-binding</keyword>
<reference evidence="11" key="1">
    <citation type="submission" date="2016-10" db="EMBL/GenBank/DDBJ databases">
        <authorList>
            <person name="Varghese N."/>
            <person name="Submissions S."/>
        </authorList>
    </citation>
    <scope>NUCLEOTIDE SEQUENCE [LARGE SCALE GENOMIC DNA]</scope>
    <source>
        <strain evidence="11">ATCC 25963</strain>
    </source>
</reference>
<protein>
    <recommendedName>
        <fullName evidence="2">non-specific serine/threonine protein kinase</fullName>
        <ecNumber evidence="2">2.7.11.1</ecNumber>
    </recommendedName>
</protein>
<dbReference type="AlphaFoldDB" id="A0A1I1TKU5"/>
<gene>
    <name evidence="10" type="ORF">SAMN02745121_00661</name>
</gene>
<dbReference type="Pfam" id="PF00069">
    <property type="entry name" value="Pkinase"/>
    <property type="match status" value="1"/>
</dbReference>
<dbReference type="InterPro" id="IPR017441">
    <property type="entry name" value="Protein_kinase_ATP_BS"/>
</dbReference>
<dbReference type="CDD" id="cd14014">
    <property type="entry name" value="STKc_PknB_like"/>
    <property type="match status" value="1"/>
</dbReference>
<dbReference type="InterPro" id="IPR008271">
    <property type="entry name" value="Ser/Thr_kinase_AS"/>
</dbReference>
<feature type="binding site" evidence="7">
    <location>
        <position position="82"/>
    </location>
    <ligand>
        <name>ATP</name>
        <dbReference type="ChEBI" id="CHEBI:30616"/>
    </ligand>
</feature>
<dbReference type="OrthoDB" id="5488032at2"/>
<feature type="region of interest" description="Disordered" evidence="8">
    <location>
        <begin position="527"/>
        <end position="632"/>
    </location>
</feature>
<evidence type="ECO:0000256" key="6">
    <source>
        <dbReference type="ARBA" id="ARBA00022840"/>
    </source>
</evidence>
<dbReference type="Gene3D" id="1.10.510.10">
    <property type="entry name" value="Transferase(Phosphotransferase) domain 1"/>
    <property type="match status" value="1"/>
</dbReference>
<evidence type="ECO:0000259" key="9">
    <source>
        <dbReference type="PROSITE" id="PS50011"/>
    </source>
</evidence>
<organism evidence="10 11">
    <name type="scientific">Nannocystis exedens</name>
    <dbReference type="NCBI Taxonomy" id="54"/>
    <lineage>
        <taxon>Bacteria</taxon>
        <taxon>Pseudomonadati</taxon>
        <taxon>Myxococcota</taxon>
        <taxon>Polyangia</taxon>
        <taxon>Nannocystales</taxon>
        <taxon>Nannocystaceae</taxon>
        <taxon>Nannocystis</taxon>
    </lineage>
</organism>
<dbReference type="PANTHER" id="PTHR43671">
    <property type="entry name" value="SERINE/THREONINE-PROTEIN KINASE NEK"/>
    <property type="match status" value="1"/>
</dbReference>
<feature type="region of interest" description="Disordered" evidence="8">
    <location>
        <begin position="371"/>
        <end position="484"/>
    </location>
</feature>
<dbReference type="Proteomes" id="UP000199400">
    <property type="component" value="Unassembled WGS sequence"/>
</dbReference>
<evidence type="ECO:0000256" key="8">
    <source>
        <dbReference type="SAM" id="MobiDB-lite"/>
    </source>
</evidence>
<evidence type="ECO:0000256" key="1">
    <source>
        <dbReference type="ARBA" id="ARBA00010886"/>
    </source>
</evidence>
<proteinExistence type="inferred from homology"/>
<comment type="similarity">
    <text evidence="1">Belongs to the protein kinase superfamily. NEK Ser/Thr protein kinase family. NIMA subfamily.</text>
</comment>
<feature type="compositionally biased region" description="Basic and acidic residues" evidence="8">
    <location>
        <begin position="617"/>
        <end position="632"/>
    </location>
</feature>
<accession>A0A1I1TKU5</accession>